<dbReference type="Proteomes" id="UP000724657">
    <property type="component" value="Unassembled WGS sequence"/>
</dbReference>
<evidence type="ECO:0000313" key="2">
    <source>
        <dbReference type="EMBL" id="MBU3842411.1"/>
    </source>
</evidence>
<dbReference type="GO" id="GO:0007155">
    <property type="term" value="P:cell adhesion"/>
    <property type="evidence" value="ECO:0007669"/>
    <property type="project" value="InterPro"/>
</dbReference>
<protein>
    <submittedName>
        <fullName evidence="2">DUF4402 domain-containing protein</fullName>
    </submittedName>
</protein>
<proteinExistence type="predicted"/>
<organism evidence="2 3">
    <name type="scientific">Candidatus Fusobacterium pullicola</name>
    <dbReference type="NCBI Taxonomy" id="2838601"/>
    <lineage>
        <taxon>Bacteria</taxon>
        <taxon>Fusobacteriati</taxon>
        <taxon>Fusobacteriota</taxon>
        <taxon>Fusobacteriia</taxon>
        <taxon>Fusobacteriales</taxon>
        <taxon>Fusobacteriaceae</taxon>
        <taxon>Fusobacterium</taxon>
    </lineage>
</organism>
<comment type="caution">
    <text evidence="2">The sequence shown here is derived from an EMBL/GenBank/DDBJ whole genome shotgun (WGS) entry which is preliminary data.</text>
</comment>
<dbReference type="EMBL" id="JAHLFN010000054">
    <property type="protein sequence ID" value="MBU3842411.1"/>
    <property type="molecule type" value="Genomic_DNA"/>
</dbReference>
<dbReference type="InterPro" id="IPR025514">
    <property type="entry name" value="DUF4402"/>
</dbReference>
<evidence type="ECO:0000313" key="3">
    <source>
        <dbReference type="Proteomes" id="UP000724657"/>
    </source>
</evidence>
<evidence type="ECO:0000256" key="1">
    <source>
        <dbReference type="SAM" id="SignalP"/>
    </source>
</evidence>
<reference evidence="2" key="1">
    <citation type="journal article" date="2021" name="PeerJ">
        <title>Extensive microbial diversity within the chicken gut microbiome revealed by metagenomics and culture.</title>
        <authorList>
            <person name="Gilroy R."/>
            <person name="Ravi A."/>
            <person name="Getino M."/>
            <person name="Pursley I."/>
            <person name="Horton D.L."/>
            <person name="Alikhan N.F."/>
            <person name="Baker D."/>
            <person name="Gharbi K."/>
            <person name="Hall N."/>
            <person name="Watson M."/>
            <person name="Adriaenssens E.M."/>
            <person name="Foster-Nyarko E."/>
            <person name="Jarju S."/>
            <person name="Secka A."/>
            <person name="Antonio M."/>
            <person name="Oren A."/>
            <person name="Chaudhuri R.R."/>
            <person name="La Ragione R."/>
            <person name="Hildebrand F."/>
            <person name="Pallen M.J."/>
        </authorList>
    </citation>
    <scope>NUCLEOTIDE SEQUENCE</scope>
    <source>
        <strain evidence="2">A6-441</strain>
    </source>
</reference>
<keyword evidence="1" id="KW-0732">Signal</keyword>
<gene>
    <name evidence="2" type="ORF">IAA47_05440</name>
</gene>
<sequence length="166" mass="17832">MKKILGLLFGLMLGTISFALGEASADVEVYAEVLGPLEVTTTPVNFGVVAKNSNRNTPQTEGTINIKGSEGANVRVTFTSSDREWDATKGAVLVFLSPTGEINSSDLTKTLYYYADIFYNDSKLQSNSIVIPESGEVNFTVGGTLDAGNVVPGRYEGKFTVKVQYD</sequence>
<dbReference type="AlphaFoldDB" id="A0A9E2NYV0"/>
<reference evidence="2" key="2">
    <citation type="submission" date="2021-04" db="EMBL/GenBank/DDBJ databases">
        <authorList>
            <person name="Gilroy R."/>
        </authorList>
    </citation>
    <scope>NUCLEOTIDE SEQUENCE</scope>
    <source>
        <strain evidence="2">A6-441</strain>
    </source>
</reference>
<name>A0A9E2NYV0_9FUSO</name>
<accession>A0A9E2NYV0</accession>
<dbReference type="InterPro" id="IPR036937">
    <property type="entry name" value="Adhesion_dom_fimbrial_sf"/>
</dbReference>
<feature type="chain" id="PRO_5038608383" evidence="1">
    <location>
        <begin position="20"/>
        <end position="166"/>
    </location>
</feature>
<dbReference type="GO" id="GO:0009289">
    <property type="term" value="C:pilus"/>
    <property type="evidence" value="ECO:0007669"/>
    <property type="project" value="InterPro"/>
</dbReference>
<feature type="signal peptide" evidence="1">
    <location>
        <begin position="1"/>
        <end position="19"/>
    </location>
</feature>
<dbReference type="Pfam" id="PF14352">
    <property type="entry name" value="DUF4402"/>
    <property type="match status" value="1"/>
</dbReference>
<dbReference type="Gene3D" id="2.60.40.1090">
    <property type="entry name" value="Fimbrial-type adhesion domain"/>
    <property type="match status" value="1"/>
</dbReference>